<name>B0SM72_LEPBP</name>
<dbReference type="EMBL" id="CP000786">
    <property type="protein sequence ID" value="ABZ98702.1"/>
    <property type="molecule type" value="Genomic_DNA"/>
</dbReference>
<dbReference type="HOGENOM" id="CLU_2330306_0_0_12"/>
<reference evidence="1 2" key="1">
    <citation type="journal article" date="2008" name="PLoS ONE">
        <title>Genome sequence of the saprophyte Leptospira biflexa provides insights into the evolution of Leptospira and the pathogenesis of leptospirosis.</title>
        <authorList>
            <person name="Picardeau M."/>
            <person name="Bulach D.M."/>
            <person name="Bouchier C."/>
            <person name="Zuerner R.L."/>
            <person name="Zidane N."/>
            <person name="Wilson P.J."/>
            <person name="Creno S."/>
            <person name="Kuczek E.S."/>
            <person name="Bommezzadri S."/>
            <person name="Davis J.C."/>
            <person name="McGrath A."/>
            <person name="Johnson M.J."/>
            <person name="Boursaux-Eude C."/>
            <person name="Seemann T."/>
            <person name="Rouy Z."/>
            <person name="Coppel R.L."/>
            <person name="Rood J.I."/>
            <person name="Lajus A."/>
            <person name="Davies J.K."/>
            <person name="Medigue C."/>
            <person name="Adler B."/>
        </authorList>
    </citation>
    <scope>NUCLEOTIDE SEQUENCE [LARGE SCALE GENOMIC DNA]</scope>
    <source>
        <strain evidence="2">Patoc 1 / ATCC 23582 / Paris</strain>
    </source>
</reference>
<dbReference type="AlphaFoldDB" id="B0SM72"/>
<proteinExistence type="predicted"/>
<dbReference type="Proteomes" id="UP000001847">
    <property type="component" value="Chromosome I"/>
</dbReference>
<accession>B0SM72</accession>
<dbReference type="KEGG" id="lbi:LEPBI_Ia2609"/>
<protein>
    <submittedName>
        <fullName evidence="1">Uncharacterized protein</fullName>
    </submittedName>
</protein>
<sequence length="98" mass="11602">MLSSISFFVSKYKSPTQLKLKHITIKIVVISVSFNSKRIPLNVRYLIICQQIQQFRNFFEIQNIIFFVKKNITVTIESNYSFPLFLISNQKNRKNDPI</sequence>
<dbReference type="STRING" id="456481.LEPBI_Ia2609"/>
<organism evidence="1 2">
    <name type="scientific">Leptospira biflexa serovar Patoc (strain Patoc 1 / ATCC 23582 / Paris)</name>
    <dbReference type="NCBI Taxonomy" id="456481"/>
    <lineage>
        <taxon>Bacteria</taxon>
        <taxon>Pseudomonadati</taxon>
        <taxon>Spirochaetota</taxon>
        <taxon>Spirochaetia</taxon>
        <taxon>Leptospirales</taxon>
        <taxon>Leptospiraceae</taxon>
        <taxon>Leptospira</taxon>
    </lineage>
</organism>
<evidence type="ECO:0000313" key="1">
    <source>
        <dbReference type="EMBL" id="ABZ98702.1"/>
    </source>
</evidence>
<evidence type="ECO:0000313" key="2">
    <source>
        <dbReference type="Proteomes" id="UP000001847"/>
    </source>
</evidence>
<keyword evidence="2" id="KW-1185">Reference proteome</keyword>
<gene>
    <name evidence="1" type="ordered locus">LEPBI_Ia2609</name>
</gene>